<evidence type="ECO:0000256" key="5">
    <source>
        <dbReference type="SAM" id="Coils"/>
    </source>
</evidence>
<evidence type="ECO:0000259" key="6">
    <source>
        <dbReference type="Pfam" id="PF13001"/>
    </source>
</evidence>
<dbReference type="Pfam" id="PF23731">
    <property type="entry name" value="ARM_ECM29_C"/>
    <property type="match status" value="1"/>
</dbReference>
<evidence type="ECO:0000256" key="1">
    <source>
        <dbReference type="ARBA" id="ARBA00004496"/>
    </source>
</evidence>
<accession>A0A1B6FFT6</accession>
<dbReference type="InterPro" id="IPR055443">
    <property type="entry name" value="HEAT_ECM29"/>
</dbReference>
<dbReference type="EMBL" id="GECZ01020700">
    <property type="protein sequence ID" value="JAS49069.1"/>
    <property type="molecule type" value="Transcribed_RNA"/>
</dbReference>
<evidence type="ECO:0000259" key="9">
    <source>
        <dbReference type="Pfam" id="PF24492"/>
    </source>
</evidence>
<dbReference type="GO" id="GO:0005737">
    <property type="term" value="C:cytoplasm"/>
    <property type="evidence" value="ECO:0007669"/>
    <property type="project" value="UniProtKB-SubCell"/>
</dbReference>
<dbReference type="GO" id="GO:0005634">
    <property type="term" value="C:nucleus"/>
    <property type="evidence" value="ECO:0007669"/>
    <property type="project" value="TreeGrafter"/>
</dbReference>
<evidence type="ECO:0000256" key="3">
    <source>
        <dbReference type="ARBA" id="ARBA00022737"/>
    </source>
</evidence>
<feature type="domain" description="Stalled ribosome sensor GCN1-like HEAT repeats region" evidence="7">
    <location>
        <begin position="1053"/>
        <end position="1180"/>
    </location>
</feature>
<dbReference type="Pfam" id="PF23271">
    <property type="entry name" value="HEAT_GCN1"/>
    <property type="match status" value="1"/>
</dbReference>
<dbReference type="Pfam" id="PF23702">
    <property type="entry name" value="ARM_ECM29"/>
    <property type="match status" value="1"/>
</dbReference>
<evidence type="ECO:0000256" key="2">
    <source>
        <dbReference type="ARBA" id="ARBA00022490"/>
    </source>
</evidence>
<dbReference type="InterPro" id="IPR024372">
    <property type="entry name" value="Ecm29_N"/>
</dbReference>
<proteinExistence type="predicted"/>
<dbReference type="GO" id="GO:0000502">
    <property type="term" value="C:proteasome complex"/>
    <property type="evidence" value="ECO:0007669"/>
    <property type="project" value="UniProtKB-KW"/>
</dbReference>
<keyword evidence="2" id="KW-0963">Cytoplasm</keyword>
<keyword evidence="4" id="KW-0647">Proteasome</keyword>
<feature type="coiled-coil region" evidence="5">
    <location>
        <begin position="1610"/>
        <end position="1637"/>
    </location>
</feature>
<keyword evidence="3" id="KW-0677">Repeat</keyword>
<evidence type="ECO:0000313" key="10">
    <source>
        <dbReference type="EMBL" id="JAS49069.1"/>
    </source>
</evidence>
<feature type="non-terminal residue" evidence="10">
    <location>
        <position position="1660"/>
    </location>
</feature>
<feature type="domain" description="Proteasome component Ecm29 N-terminal" evidence="6">
    <location>
        <begin position="11"/>
        <end position="488"/>
    </location>
</feature>
<dbReference type="Pfam" id="PF13001">
    <property type="entry name" value="ECM29_N"/>
    <property type="match status" value="1"/>
</dbReference>
<feature type="domain" description="ECM29 ARM-like repeats" evidence="8">
    <location>
        <begin position="584"/>
        <end position="765"/>
    </location>
</feature>
<dbReference type="InterPro" id="IPR055444">
    <property type="entry name" value="ARM_ECM29"/>
</dbReference>
<dbReference type="Pfam" id="PF24492">
    <property type="entry name" value="HEAT_ECM29"/>
    <property type="match status" value="1"/>
</dbReference>
<dbReference type="GO" id="GO:0060090">
    <property type="term" value="F:molecular adaptor activity"/>
    <property type="evidence" value="ECO:0007669"/>
    <property type="project" value="InterPro"/>
</dbReference>
<feature type="domain" description="Proteasome adapter and scaffold protein ECM29 HEAT-repeat" evidence="9">
    <location>
        <begin position="1240"/>
        <end position="1402"/>
    </location>
</feature>
<dbReference type="SUPFAM" id="SSF48371">
    <property type="entry name" value="ARM repeat"/>
    <property type="match status" value="3"/>
</dbReference>
<dbReference type="Gene3D" id="1.25.10.10">
    <property type="entry name" value="Leucine-rich Repeat Variant"/>
    <property type="match status" value="4"/>
</dbReference>
<evidence type="ECO:0000259" key="7">
    <source>
        <dbReference type="Pfam" id="PF23271"/>
    </source>
</evidence>
<dbReference type="InterPro" id="IPR011989">
    <property type="entry name" value="ARM-like"/>
</dbReference>
<organism evidence="10">
    <name type="scientific">Cuerna arida</name>
    <dbReference type="NCBI Taxonomy" id="1464854"/>
    <lineage>
        <taxon>Eukaryota</taxon>
        <taxon>Metazoa</taxon>
        <taxon>Ecdysozoa</taxon>
        <taxon>Arthropoda</taxon>
        <taxon>Hexapoda</taxon>
        <taxon>Insecta</taxon>
        <taxon>Pterygota</taxon>
        <taxon>Neoptera</taxon>
        <taxon>Paraneoptera</taxon>
        <taxon>Hemiptera</taxon>
        <taxon>Auchenorrhyncha</taxon>
        <taxon>Membracoidea</taxon>
        <taxon>Cicadellidae</taxon>
        <taxon>Cicadellinae</taxon>
        <taxon>Proconiini</taxon>
        <taxon>Cuerna</taxon>
    </lineage>
</organism>
<name>A0A1B6FFT6_9HEMI</name>
<dbReference type="PANTHER" id="PTHR23346:SF19">
    <property type="entry name" value="PROTEASOME ADAPTER AND SCAFFOLD PROTEIN ECM29"/>
    <property type="match status" value="1"/>
</dbReference>
<dbReference type="GO" id="GO:0036503">
    <property type="term" value="P:ERAD pathway"/>
    <property type="evidence" value="ECO:0007669"/>
    <property type="project" value="TreeGrafter"/>
</dbReference>
<reference evidence="10" key="1">
    <citation type="submission" date="2015-11" db="EMBL/GenBank/DDBJ databases">
        <title>De novo transcriptome assembly of four potential Pierce s Disease insect vectors from Arizona vineyards.</title>
        <authorList>
            <person name="Tassone E.E."/>
        </authorList>
    </citation>
    <scope>NUCLEOTIDE SEQUENCE</scope>
</reference>
<dbReference type="InterPro" id="IPR016024">
    <property type="entry name" value="ARM-type_fold"/>
</dbReference>
<protein>
    <recommendedName>
        <fullName evidence="11">Proteasome-associated protein ECM29 homolog</fullName>
    </recommendedName>
</protein>
<evidence type="ECO:0008006" key="11">
    <source>
        <dbReference type="Google" id="ProtNLM"/>
    </source>
</evidence>
<evidence type="ECO:0000259" key="8">
    <source>
        <dbReference type="Pfam" id="PF23702"/>
    </source>
</evidence>
<comment type="subcellular location">
    <subcellularLocation>
        <location evidence="1">Cytoplasm</location>
    </subcellularLocation>
</comment>
<evidence type="ECO:0000256" key="4">
    <source>
        <dbReference type="ARBA" id="ARBA00022942"/>
    </source>
</evidence>
<dbReference type="InterPro" id="IPR057546">
    <property type="entry name" value="HEAT_GCN1"/>
</dbReference>
<keyword evidence="5" id="KW-0175">Coiled coil</keyword>
<sequence>MSFISDELVLLERVFLRIGAADTDEQLEQCLNKFLPPVLLKLSSQQEEVRKKVMELLTHINKRVKSRPLVQLPVEALLVQYQDPAASVFLTNFTIIYIKMGFPRLPAQRQGELIVSLLNSLDSKPQAHQESILLLVVQALQHVQWPSDPAKRQSMFYLSEKPSVKKLLIQTLLDVLLMPYGWAAMPPVPPGLSEYTYKKILADLGSSQSADYLEQLKLGIIKFLSNDALSDGETLCPLIVGAADARFAVTNAAELQLRKIMGGIDWENASVLAPLFAVYMGSKDGTPDKHREPASTRLRLKLLPYICKARKQAILWPISVRVLFDSLYGENTHAKLKAQALTFFSVIIQQVNASQLSVVANVLLTSGLMKLIAESDNEPSLKQQAYLTAGQLVTKVPTLVKKDLSLLQTLFTVLCQEENNEVRMSVREALLTMASAFSVDSADQSLLLALLTTQVESPSPAARLVAVRYLATVFPHTHALSRVYLLIATGDSQEEISNEALKSLYGAGYKISSEGKSDSVSEVKFPDFVEMVTNVLEKAKTREQNINTRLIIKNQKLAYNLTAYTQVVTYLSLCLAEHCGVKTHCQRLQHPCNSTHKIRQYLMQLHGSHKELLSSYIQFIFKLTKADTGVVPLSCLLECVGSIPDLLGANFVPELPWFKKLLSDSREDLRDVVAQLYGAVVGFSGSPVEIELSRLTGQLSADTKDLESLHGHILAVGYTVERAIVCQGKHINSQLYEAPVRTIVTFLEHPHTMIVGAASTAVAEVARVVPLPLPDSKTDNLQSPGVLDIVKRLLDNITSTKLTSKVKERSCRAAGMLCLSANFSFRQEIIDFFLSNVKEIKDVEIQLSVGEALVCCVLGPFSSLSQDLWTGVATVSMGSYDPEPVCEALLQRLLCDILPNPHPHARQSCCMWLLAILKHCGHLTALKQHLMDLQRGFMDLLSENNDIVQDVASKGLALVYESGDADSRSSLVNVLVDQLTVGRRSVTQVTKDTKLFEEGTLGKAPTGGNLSTYQELCSLASDLNQPDLIYKFMHLANHNAIWNSKKGAAFGFSTIAKAAGEQLTAHLPKILPRLYRYQFDPTPKIQQSMASIWQALVPETNKTVELYHKEIFEDLINNLTSNQWRVRTSCCLALSDFLRSGGSKVFQDCSEMMPRLWTQLFRVMDDVHEGTRQAATSTVRIFSKLCVQWCDPDKGKAGEAMVKTILPTILETGICHQVAEIRSISVDTVSQLVKSGGPLLRPHLPLLIPALLEAAGELEPLSLNYLSVRMAGDQRTQDIVDSVRASAAKSHYTTETVSKCVQYIDENTFAVMLPKLQDLLRSSVGLGTRVATAHFIVLLSHHLTVEQFQPHVGKLLSVLFSGLTDRNSTIRRTCANAIGQLVRSAKSSSVDKLLEKLKTNYLEKEDESIRTAVGLTLQAMARHNQDVVKARSDLVIPLVFFAMHTAKNKDDPVSVSNWELWQDVWHEVSPGTEAALTRHLDQVMALQSSVMESPSWHVKAQAARSIETLASKLGSSLEADRRDVLVTLLVSGLAGRTWDGKEQLLAALGSLCKHSKSLKGSPSAVTIVDAILRECGKEKVSYKSSALAALGEVLEALEVDRFRQVYNIVQEILTKEVDNEEDEKQEETSKRREELLNLREIAFSTLGKAWPRNEQTQVEF</sequence>
<dbReference type="PANTHER" id="PTHR23346">
    <property type="entry name" value="TRANSLATIONAL ACTIVATOR GCN1-RELATED"/>
    <property type="match status" value="1"/>
</dbReference>
<gene>
    <name evidence="10" type="ORF">g.17899</name>
</gene>
<dbReference type="GO" id="GO:0043248">
    <property type="term" value="P:proteasome assembly"/>
    <property type="evidence" value="ECO:0007669"/>
    <property type="project" value="InterPro"/>
</dbReference>